<accession>A0A380TD66</accession>
<protein>
    <recommendedName>
        <fullName evidence="3">Type I-U CRISPR-associated protein Cas5/Cas6</fullName>
    </recommendedName>
</protein>
<dbReference type="Pfam" id="PF09609">
    <property type="entry name" value="Cas_GSU0054"/>
    <property type="match status" value="2"/>
</dbReference>
<name>A0A380TD66_9ZZZZ</name>
<reference evidence="2" key="1">
    <citation type="submission" date="2018-07" db="EMBL/GenBank/DDBJ databases">
        <authorList>
            <person name="Quirk P.G."/>
            <person name="Krulwich T.A."/>
        </authorList>
    </citation>
    <scope>NUCLEOTIDE SEQUENCE</scope>
</reference>
<evidence type="ECO:0000256" key="1">
    <source>
        <dbReference type="SAM" id="MobiDB-lite"/>
    </source>
</evidence>
<sequence length="745" mass="80491">MPRVLLIAVRLHDGRFHGRPEWPPSPARLFQALVAAAARGAHIDDRDQQALAWLECLDSPLIVAPPARKGQPFANFVPNNDLDAKDGDPARVAEIRAPKWIRPHLFEPDAQLLYQWHFDGEEMHAQAIAGLANRLYQLGRGIDMAWAAAQVLDLDDALAKIDSGTSRVYRPCKSGAGPALPCPQPGSLQSLIDRYKATSERFAVITEPAPTRKDPNQIKVVGQTFSQAPKPRFREIAYDSPPVRLLFELRPADANANFFAWPLTEIVGLVETARDGAATALGGVLPAQRACIERVFIGRGATEADKASRLRIIPLPSIGHVHAERSIRRLLVEVPPDCPLDPRDIAWAFTAWMPHDRETGELSGWQLVEIEARAGERYAKMPGHYGIDDGAGYRRWRTVTPAALPARAARRRIDPARISDEAKSGSERLAEESRAAAAVCQALRHAGIATPALALRVQREPFEAKGARAETFAPGTRFSRHALWHVEIAFATPLSGPLVIGDGRYLGLGLMAPVPAAPAIHAFASDTAVDTDAAPQLARALRRAVMARVRGALGKGPDEGLPLFYSGHEADGSPANHEHHAHLFFAVEPGPSARLLILAPHIVLRRSLDGKEAAQLRTLDMALAGFTSLKAGSAGVLELAPLPELQPGHPLLGPARTWESRTPYRPTRHASRGKDPAAALIEDAISECGRRGLPQPRVEIVGCASGPRGGHVSAHLRLDFAVAVEGPVLLGRDSHMGGGLFAAVR</sequence>
<gene>
    <name evidence="2" type="ORF">DF3PB_280013</name>
</gene>
<dbReference type="InterPro" id="IPR019089">
    <property type="entry name" value="Cas_GSU0054"/>
</dbReference>
<organism evidence="2">
    <name type="scientific">metagenome</name>
    <dbReference type="NCBI Taxonomy" id="256318"/>
    <lineage>
        <taxon>unclassified sequences</taxon>
        <taxon>metagenomes</taxon>
    </lineage>
</organism>
<evidence type="ECO:0008006" key="3">
    <source>
        <dbReference type="Google" id="ProtNLM"/>
    </source>
</evidence>
<dbReference type="EMBL" id="UIDG01000201">
    <property type="protein sequence ID" value="SUS06415.1"/>
    <property type="molecule type" value="Genomic_DNA"/>
</dbReference>
<feature type="region of interest" description="Disordered" evidence="1">
    <location>
        <begin position="648"/>
        <end position="675"/>
    </location>
</feature>
<dbReference type="AlphaFoldDB" id="A0A380TD66"/>
<evidence type="ECO:0000313" key="2">
    <source>
        <dbReference type="EMBL" id="SUS06415.1"/>
    </source>
</evidence>
<dbReference type="NCBIfam" id="TIGR02165">
    <property type="entry name" value="cas5_6_GSU0054"/>
    <property type="match status" value="2"/>
</dbReference>
<proteinExistence type="predicted"/>